<evidence type="ECO:0000313" key="2">
    <source>
        <dbReference type="Proteomes" id="UP000092993"/>
    </source>
</evidence>
<name>A0A1C7MLE5_GRIFR</name>
<dbReference type="AlphaFoldDB" id="A0A1C7MLE5"/>
<sequence>MSCCTEAFRISSIAFWTDSPRPAGPQTPTNTPFRPLAHSGMIVVAAQLAKSISLVEICGRPGESVMPAEYRDSDRGVCRSALE</sequence>
<proteinExistence type="predicted"/>
<dbReference type="EMBL" id="LUGG01000002">
    <property type="protein sequence ID" value="OBZ77691.1"/>
    <property type="molecule type" value="Genomic_DNA"/>
</dbReference>
<reference evidence="1 2" key="1">
    <citation type="submission" date="2016-03" db="EMBL/GenBank/DDBJ databases">
        <title>Whole genome sequencing of Grifola frondosa 9006-11.</title>
        <authorList>
            <person name="Min B."/>
            <person name="Park H."/>
            <person name="Kim J.-G."/>
            <person name="Cho H."/>
            <person name="Oh Y.-L."/>
            <person name="Kong W.-S."/>
            <person name="Choi I.-G."/>
        </authorList>
    </citation>
    <scope>NUCLEOTIDE SEQUENCE [LARGE SCALE GENOMIC DNA]</scope>
    <source>
        <strain evidence="1 2">9006-11</strain>
    </source>
</reference>
<organism evidence="1 2">
    <name type="scientific">Grifola frondosa</name>
    <name type="common">Maitake</name>
    <name type="synonym">Polyporus frondosus</name>
    <dbReference type="NCBI Taxonomy" id="5627"/>
    <lineage>
        <taxon>Eukaryota</taxon>
        <taxon>Fungi</taxon>
        <taxon>Dikarya</taxon>
        <taxon>Basidiomycota</taxon>
        <taxon>Agaricomycotina</taxon>
        <taxon>Agaricomycetes</taxon>
        <taxon>Polyporales</taxon>
        <taxon>Grifolaceae</taxon>
        <taxon>Grifola</taxon>
    </lineage>
</organism>
<accession>A0A1C7MLE5</accession>
<protein>
    <submittedName>
        <fullName evidence="1">Uncharacterized protein</fullName>
    </submittedName>
</protein>
<evidence type="ECO:0000313" key="1">
    <source>
        <dbReference type="EMBL" id="OBZ77691.1"/>
    </source>
</evidence>
<dbReference type="Proteomes" id="UP000092993">
    <property type="component" value="Unassembled WGS sequence"/>
</dbReference>
<keyword evidence="2" id="KW-1185">Reference proteome</keyword>
<comment type="caution">
    <text evidence="1">The sequence shown here is derived from an EMBL/GenBank/DDBJ whole genome shotgun (WGS) entry which is preliminary data.</text>
</comment>
<gene>
    <name evidence="1" type="ORF">A0H81_01695</name>
</gene>